<dbReference type="GO" id="GO:0009507">
    <property type="term" value="C:chloroplast"/>
    <property type="evidence" value="ECO:0007669"/>
    <property type="project" value="UniProtKB-SubCell"/>
</dbReference>
<evidence type="ECO:0000256" key="1">
    <source>
        <dbReference type="ARBA" id="ARBA00004229"/>
    </source>
</evidence>
<organism evidence="17 18">
    <name type="scientific">Manihot esculenta</name>
    <name type="common">Cassava</name>
    <name type="synonym">Jatropha manihot</name>
    <dbReference type="NCBI Taxonomy" id="3983"/>
    <lineage>
        <taxon>Eukaryota</taxon>
        <taxon>Viridiplantae</taxon>
        <taxon>Streptophyta</taxon>
        <taxon>Embryophyta</taxon>
        <taxon>Tracheophyta</taxon>
        <taxon>Spermatophyta</taxon>
        <taxon>Magnoliopsida</taxon>
        <taxon>eudicotyledons</taxon>
        <taxon>Gunneridae</taxon>
        <taxon>Pentapetalae</taxon>
        <taxon>rosids</taxon>
        <taxon>fabids</taxon>
        <taxon>Malpighiales</taxon>
        <taxon>Euphorbiaceae</taxon>
        <taxon>Crotonoideae</taxon>
        <taxon>Manihoteae</taxon>
        <taxon>Manihot</taxon>
    </lineage>
</organism>
<dbReference type="EC" id="2.7.1.23" evidence="3"/>
<comment type="similarity">
    <text evidence="2">Belongs to the NAD kinase family.</text>
</comment>
<keyword evidence="12" id="KW-0809">Transit peptide</keyword>
<keyword evidence="5" id="KW-0934">Plastid</keyword>
<dbReference type="GO" id="GO:0003951">
    <property type="term" value="F:NAD+ kinase activity"/>
    <property type="evidence" value="ECO:0000318"/>
    <property type="project" value="GO_Central"/>
</dbReference>
<dbReference type="GO" id="GO:0006741">
    <property type="term" value="P:NADP+ biosynthetic process"/>
    <property type="evidence" value="ECO:0000318"/>
    <property type="project" value="GO_Central"/>
</dbReference>
<dbReference type="SUPFAM" id="SSF111331">
    <property type="entry name" value="NAD kinase/diacylglycerol kinase-like"/>
    <property type="match status" value="1"/>
</dbReference>
<accession>A0A2C9U355</accession>
<evidence type="ECO:0000256" key="6">
    <source>
        <dbReference type="ARBA" id="ARBA00022679"/>
    </source>
</evidence>
<evidence type="ECO:0000256" key="14">
    <source>
        <dbReference type="ARBA" id="ARBA00047925"/>
    </source>
</evidence>
<protein>
    <recommendedName>
        <fullName evidence="3">NAD(+) kinase</fullName>
        <ecNumber evidence="3">2.7.1.23</ecNumber>
    </recommendedName>
</protein>
<feature type="domain" description="DSP-PTPase phosphatase fused to NAD+ Kinase" evidence="16">
    <location>
        <begin position="243"/>
        <end position="383"/>
    </location>
</feature>
<keyword evidence="6" id="KW-0808">Transferase</keyword>
<dbReference type="InterPro" id="IPR017438">
    <property type="entry name" value="ATP-NAD_kinase_N"/>
</dbReference>
<dbReference type="GO" id="GO:0005516">
    <property type="term" value="F:calmodulin binding"/>
    <property type="evidence" value="ECO:0007669"/>
    <property type="project" value="UniProtKB-KW"/>
</dbReference>
<evidence type="ECO:0000256" key="10">
    <source>
        <dbReference type="ARBA" id="ARBA00022857"/>
    </source>
</evidence>
<dbReference type="InterPro" id="IPR002504">
    <property type="entry name" value="NADK"/>
</dbReference>
<dbReference type="FunFam" id="2.60.200.30:FF:000004">
    <property type="entry name" value="NAD kinase 2, chloroplastic"/>
    <property type="match status" value="1"/>
</dbReference>
<evidence type="ECO:0000256" key="9">
    <source>
        <dbReference type="ARBA" id="ARBA00022840"/>
    </source>
</evidence>
<evidence type="ECO:0000256" key="13">
    <source>
        <dbReference type="ARBA" id="ARBA00023027"/>
    </source>
</evidence>
<evidence type="ECO:0000256" key="2">
    <source>
        <dbReference type="ARBA" id="ARBA00010995"/>
    </source>
</evidence>
<proteinExistence type="inferred from homology"/>
<keyword evidence="9" id="KW-0067">ATP-binding</keyword>
<keyword evidence="13" id="KW-0520">NAD</keyword>
<dbReference type="Gene3D" id="2.60.200.30">
    <property type="entry name" value="Probable inorganic polyphosphate/atp-NAD kinase, domain 2"/>
    <property type="match status" value="1"/>
</dbReference>
<evidence type="ECO:0000259" key="16">
    <source>
        <dbReference type="Pfam" id="PF22741"/>
    </source>
</evidence>
<keyword evidence="18" id="KW-1185">Reference proteome</keyword>
<dbReference type="GO" id="GO:0019674">
    <property type="term" value="P:NAD+ metabolic process"/>
    <property type="evidence" value="ECO:0007669"/>
    <property type="project" value="InterPro"/>
</dbReference>
<keyword evidence="11" id="KW-0112">Calmodulin-binding</keyword>
<dbReference type="Proteomes" id="UP000091857">
    <property type="component" value="Chromosome 18"/>
</dbReference>
<dbReference type="InterPro" id="IPR016064">
    <property type="entry name" value="NAD/diacylglycerol_kinase_sf"/>
</dbReference>
<evidence type="ECO:0000256" key="8">
    <source>
        <dbReference type="ARBA" id="ARBA00022777"/>
    </source>
</evidence>
<keyword evidence="7" id="KW-0547">Nucleotide-binding</keyword>
<name>A0A2C9U355_MANES</name>
<dbReference type="InterPro" id="IPR055214">
    <property type="entry name" value="PTP-NADK"/>
</dbReference>
<evidence type="ECO:0000256" key="15">
    <source>
        <dbReference type="ARBA" id="ARBA00053646"/>
    </source>
</evidence>
<keyword evidence="10" id="KW-0521">NADP</keyword>
<evidence type="ECO:0000256" key="5">
    <source>
        <dbReference type="ARBA" id="ARBA00022640"/>
    </source>
</evidence>
<dbReference type="Gene3D" id="3.90.190.10">
    <property type="entry name" value="Protein tyrosine phosphatase superfamily"/>
    <property type="match status" value="1"/>
</dbReference>
<dbReference type="AlphaFoldDB" id="A0A2C9U355"/>
<comment type="catalytic activity">
    <reaction evidence="14">
        <text>NAD(+) + ATP = ADP + NADP(+) + H(+)</text>
        <dbReference type="Rhea" id="RHEA:18629"/>
        <dbReference type="ChEBI" id="CHEBI:15378"/>
        <dbReference type="ChEBI" id="CHEBI:30616"/>
        <dbReference type="ChEBI" id="CHEBI:57540"/>
        <dbReference type="ChEBI" id="CHEBI:58349"/>
        <dbReference type="ChEBI" id="CHEBI:456216"/>
        <dbReference type="EC" id="2.7.1.23"/>
    </reaction>
</comment>
<dbReference type="GO" id="GO:0005524">
    <property type="term" value="F:ATP binding"/>
    <property type="evidence" value="ECO:0007669"/>
    <property type="project" value="UniProtKB-KW"/>
</dbReference>
<sequence>MVACLLSCHVSIVDMNRLSPVTGLLPCLCSYKLSRDAHLVGFRFGVDLQRKERLKRKPKLVVSADLSRAFSLSLGLDSQSHDPSQLPWIGPVPGDIAEVEAYCRIFRTSERLHTALMDALCNPVTGECSVSYDYEEKPLLEDKIVSVLGCMLSLLNKEKRDVLSGRSSVMNSFHATDVSMMEDKLPPLAIFRSEMKRCCESLHVALENYLTLDDDRSLDVWRKLQRLKNVCYDAGFPRYDDYPCHTLFANWNPVYLSTSKEETAARNSEVAFYRGGQVTEESLNWLVEKGFKTIIDLRAETIKDNFYQAAVDAAILSGKVELIKIPVEVRTAPSVEQVEKFASLVSDCSKRPIYLHSKEGAWRTSAMISRWRQYMTRSASYFSTPSDMVPKGTNETREFQAPSIAGEKSLLEQKNGSLQEVVDELNGSNGVSHEVISQIKDEMDQSLNGAYNDLVSDQGTTFIKTFDNVGRYSANICRETDPLKAQIPPCDIFSKAEMSRFFRTKRISPPTYSNYQFIKSNKLPFSREKRVRMVQTSEIVNTDDVSGLEKTKGSNGSVSIENLSSKLESSSVETQSHLKSGSLASIESDLYAFGEEKIYSVPETNVNATWKGSLNKHDSKYVEEVHTKNGVKSGFSDDEMGSIEGDMCASATGVVRVQSRRKAEMFLVRTDGFSCTREKVTESSLAFTHPSTQQQMLMWKSTPKTVLLLKKLGQELMEEAKEVASYLCHQEKMNVLVEPEVHDIFARIPGFGFIQTFYSQDTSELHERVDFVACLGGDGVILHASNLFRGAVPPVVSFNLGSLGFLTSHSFEDFKQDLRRVIHGNNTLDGVYITLRMRLRCEIFRNGKAVPGKVFDVLNEVVVDRGSNPYLSKIECYEHDRLITKVQGDGVIIATPTGSTAYSTAAGGSMVHPNVPCMLFTPICPHSLSFRPVILPDSARLELKIPEDARSNAWVSFDGKRRQQLSRGDSVRIYMSQHPLPTVNKSDQTGDWFRSLIRCLNWNERLDQKAL</sequence>
<dbReference type="Gene3D" id="3.40.50.10330">
    <property type="entry name" value="Probable inorganic polyphosphate/atp-NAD kinase, domain 1"/>
    <property type="match status" value="1"/>
</dbReference>
<evidence type="ECO:0000256" key="3">
    <source>
        <dbReference type="ARBA" id="ARBA00012120"/>
    </source>
</evidence>
<dbReference type="InterPro" id="IPR017437">
    <property type="entry name" value="ATP-NAD_kinase_PpnK-typ_C"/>
</dbReference>
<evidence type="ECO:0000256" key="7">
    <source>
        <dbReference type="ARBA" id="ARBA00022741"/>
    </source>
</evidence>
<dbReference type="STRING" id="3983.A0A2C9U355"/>
<evidence type="ECO:0000313" key="17">
    <source>
        <dbReference type="EMBL" id="OAY23482.1"/>
    </source>
</evidence>
<evidence type="ECO:0000313" key="18">
    <source>
        <dbReference type="Proteomes" id="UP000091857"/>
    </source>
</evidence>
<dbReference type="InterPro" id="IPR029021">
    <property type="entry name" value="Prot-tyrosine_phosphatase-like"/>
</dbReference>
<evidence type="ECO:0000256" key="11">
    <source>
        <dbReference type="ARBA" id="ARBA00022860"/>
    </source>
</evidence>
<comment type="function">
    <text evidence="15">Involved in chlorophyll synthesis and chloroplast protection against oxidative damage.</text>
</comment>
<keyword evidence="4" id="KW-0150">Chloroplast</keyword>
<dbReference type="HAMAP" id="MF_00361">
    <property type="entry name" value="NAD_kinase"/>
    <property type="match status" value="1"/>
</dbReference>
<comment type="caution">
    <text evidence="17">The sequence shown here is derived from an EMBL/GenBank/DDBJ whole genome shotgun (WGS) entry which is preliminary data.</text>
</comment>
<dbReference type="PANTHER" id="PTHR20275:SF6">
    <property type="entry name" value="NAD KINASE 2, CHLOROPLASTIC"/>
    <property type="match status" value="1"/>
</dbReference>
<dbReference type="Pfam" id="PF22741">
    <property type="entry name" value="PTP-NADK"/>
    <property type="match status" value="1"/>
</dbReference>
<gene>
    <name evidence="17" type="ORF">MANES_18G082200v8</name>
</gene>
<dbReference type="FunFam" id="3.40.50.10330:FF:000019">
    <property type="entry name" value="NAD kinase 2, chloroplastic"/>
    <property type="match status" value="1"/>
</dbReference>
<dbReference type="Pfam" id="PF01513">
    <property type="entry name" value="NAD_kinase"/>
    <property type="match status" value="1"/>
</dbReference>
<evidence type="ECO:0000256" key="12">
    <source>
        <dbReference type="ARBA" id="ARBA00022946"/>
    </source>
</evidence>
<dbReference type="Gramene" id="Manes.18G082200.1.v8.1">
    <property type="protein sequence ID" value="Manes.18G082200.1.v8.1.CDS"/>
    <property type="gene ID" value="Manes.18G082200.v8.1"/>
</dbReference>
<dbReference type="SUPFAM" id="SSF52799">
    <property type="entry name" value="(Phosphotyrosine protein) phosphatases II"/>
    <property type="match status" value="1"/>
</dbReference>
<keyword evidence="8" id="KW-0418">Kinase</keyword>
<comment type="subcellular location">
    <subcellularLocation>
        <location evidence="1">Plastid</location>
        <location evidence="1">Chloroplast</location>
    </subcellularLocation>
</comment>
<evidence type="ECO:0000256" key="4">
    <source>
        <dbReference type="ARBA" id="ARBA00022528"/>
    </source>
</evidence>
<dbReference type="EMBL" id="CM004404">
    <property type="protein sequence ID" value="OAY23482.1"/>
    <property type="molecule type" value="Genomic_DNA"/>
</dbReference>
<dbReference type="Pfam" id="PF20143">
    <property type="entry name" value="NAD_kinase_C"/>
    <property type="match status" value="1"/>
</dbReference>
<reference evidence="18" key="1">
    <citation type="journal article" date="2016" name="Nat. Biotechnol.">
        <title>Sequencing wild and cultivated cassava and related species reveals extensive interspecific hybridization and genetic diversity.</title>
        <authorList>
            <person name="Bredeson J.V."/>
            <person name="Lyons J.B."/>
            <person name="Prochnik S.E."/>
            <person name="Wu G.A."/>
            <person name="Ha C.M."/>
            <person name="Edsinger-Gonzales E."/>
            <person name="Grimwood J."/>
            <person name="Schmutz J."/>
            <person name="Rabbi I.Y."/>
            <person name="Egesi C."/>
            <person name="Nauluvula P."/>
            <person name="Lebot V."/>
            <person name="Ndunguru J."/>
            <person name="Mkamilo G."/>
            <person name="Bart R.S."/>
            <person name="Setter T.L."/>
            <person name="Gleadow R.M."/>
            <person name="Kulakow P."/>
            <person name="Ferguson M.E."/>
            <person name="Rounsley S."/>
            <person name="Rokhsar D.S."/>
        </authorList>
    </citation>
    <scope>NUCLEOTIDE SEQUENCE [LARGE SCALE GENOMIC DNA]</scope>
    <source>
        <strain evidence="18">cv. AM560-2</strain>
    </source>
</reference>
<dbReference type="PANTHER" id="PTHR20275">
    <property type="entry name" value="NAD KINASE"/>
    <property type="match status" value="1"/>
</dbReference>
<dbReference type="OrthoDB" id="24581at2759"/>